<comment type="caution">
    <text evidence="4">The sequence shown here is derived from an EMBL/GenBank/DDBJ whole genome shotgun (WGS) entry which is preliminary data.</text>
</comment>
<reference evidence="4 5" key="1">
    <citation type="journal article" date="2015" name="Sci. Rep.">
        <title>Genome of the facultative scuticociliatosis pathogen Pseudocohnilembus persalinus provides insight into its virulence through horizontal gene transfer.</title>
        <authorList>
            <person name="Xiong J."/>
            <person name="Wang G."/>
            <person name="Cheng J."/>
            <person name="Tian M."/>
            <person name="Pan X."/>
            <person name="Warren A."/>
            <person name="Jiang C."/>
            <person name="Yuan D."/>
            <person name="Miao W."/>
        </authorList>
    </citation>
    <scope>NUCLEOTIDE SEQUENCE [LARGE SCALE GENOMIC DNA]</scope>
    <source>
        <strain evidence="4">36N120E</strain>
    </source>
</reference>
<feature type="compositionally biased region" description="Polar residues" evidence="2">
    <location>
        <begin position="42"/>
        <end position="57"/>
    </location>
</feature>
<evidence type="ECO:0000259" key="3">
    <source>
        <dbReference type="PROSITE" id="PS50102"/>
    </source>
</evidence>
<evidence type="ECO:0000313" key="5">
    <source>
        <dbReference type="Proteomes" id="UP000054937"/>
    </source>
</evidence>
<feature type="region of interest" description="Disordered" evidence="2">
    <location>
        <begin position="21"/>
        <end position="74"/>
    </location>
</feature>
<protein>
    <recommendedName>
        <fullName evidence="3">RRM domain-containing protein</fullName>
    </recommendedName>
</protein>
<proteinExistence type="predicted"/>
<feature type="region of interest" description="Disordered" evidence="2">
    <location>
        <begin position="105"/>
        <end position="124"/>
    </location>
</feature>
<evidence type="ECO:0000313" key="4">
    <source>
        <dbReference type="EMBL" id="KRX00038.1"/>
    </source>
</evidence>
<sequence>MGSQVEIIMEMTSSRYKKYGQIQSRFDQKDKGSQDYEPTSAGYYNSQKQQSNYETNRGGSGWQNNDSNYNRYDNYKRYDRYDNYSKYDSNRGSGGYYGHSYKDDYKGGSSYRQERGSYDYGKGESRYSDRVEEVNRSPQAIYEEDIEPIEKFKIIYGSESNRKGFTDSIMKNNPNLDDLDINALVKVKLISLEKNNEEEFQFDYDDLQNVFCYFGIIQKIIVKEKGEAYIQFMDFISAHSAQKALNDFVLTDCNIQLKVQLCFEKSNDTGDMFEGNFQHDTITEEDYIIKINNKEASNLYRLIYLSEKNACQRDIEQDGEVLIKLVENNYNREKDQMELLIMTNNYSKYDCAVRYAHELLSQILEEYKKFCERLKVDMESDIHVKRIEKFNSDIELVFKEGEEIEKALEEKLQSLKEQNEVLNQKDPSLQNLQAEKSGIEEEKQ</sequence>
<dbReference type="EMBL" id="LDAU01000196">
    <property type="protein sequence ID" value="KRX00038.1"/>
    <property type="molecule type" value="Genomic_DNA"/>
</dbReference>
<dbReference type="OrthoDB" id="288259at2759"/>
<organism evidence="4 5">
    <name type="scientific">Pseudocohnilembus persalinus</name>
    <name type="common">Ciliate</name>
    <dbReference type="NCBI Taxonomy" id="266149"/>
    <lineage>
        <taxon>Eukaryota</taxon>
        <taxon>Sar</taxon>
        <taxon>Alveolata</taxon>
        <taxon>Ciliophora</taxon>
        <taxon>Intramacronucleata</taxon>
        <taxon>Oligohymenophorea</taxon>
        <taxon>Scuticociliatia</taxon>
        <taxon>Philasterida</taxon>
        <taxon>Pseudocohnilembidae</taxon>
        <taxon>Pseudocohnilembus</taxon>
    </lineage>
</organism>
<feature type="domain" description="RRM" evidence="3">
    <location>
        <begin position="185"/>
        <end position="264"/>
    </location>
</feature>
<dbReference type="AlphaFoldDB" id="A0A0V0QCV3"/>
<feature type="compositionally biased region" description="Polar residues" evidence="2">
    <location>
        <begin position="420"/>
        <end position="434"/>
    </location>
</feature>
<feature type="region of interest" description="Disordered" evidence="2">
    <location>
        <begin position="419"/>
        <end position="444"/>
    </location>
</feature>
<dbReference type="InterPro" id="IPR000504">
    <property type="entry name" value="RRM_dom"/>
</dbReference>
<dbReference type="GO" id="GO:0003723">
    <property type="term" value="F:RNA binding"/>
    <property type="evidence" value="ECO:0007669"/>
    <property type="project" value="UniProtKB-UniRule"/>
</dbReference>
<keyword evidence="5" id="KW-1185">Reference proteome</keyword>
<dbReference type="InterPro" id="IPR035979">
    <property type="entry name" value="RBD_domain_sf"/>
</dbReference>
<evidence type="ECO:0000256" key="1">
    <source>
        <dbReference type="PROSITE-ProRule" id="PRU00176"/>
    </source>
</evidence>
<accession>A0A0V0QCV3</accession>
<dbReference type="InParanoid" id="A0A0V0QCV3"/>
<dbReference type="Gene3D" id="3.30.70.330">
    <property type="match status" value="1"/>
</dbReference>
<dbReference type="Proteomes" id="UP000054937">
    <property type="component" value="Unassembled WGS sequence"/>
</dbReference>
<evidence type="ECO:0000256" key="2">
    <source>
        <dbReference type="SAM" id="MobiDB-lite"/>
    </source>
</evidence>
<dbReference type="PROSITE" id="PS50102">
    <property type="entry name" value="RRM"/>
    <property type="match status" value="1"/>
</dbReference>
<dbReference type="SUPFAM" id="SSF54928">
    <property type="entry name" value="RNA-binding domain, RBD"/>
    <property type="match status" value="1"/>
</dbReference>
<gene>
    <name evidence="4" type="ORF">PPERSA_07235</name>
</gene>
<keyword evidence="1" id="KW-0694">RNA-binding</keyword>
<dbReference type="InterPro" id="IPR012677">
    <property type="entry name" value="Nucleotide-bd_a/b_plait_sf"/>
</dbReference>
<name>A0A0V0QCV3_PSEPJ</name>